<sequence length="214" mass="22098">MFKRIFNLTLVTFFSAVLLACGGGGGGTPAAPAVEAKPVLNFTQSKVFRFTWSDAPDATFYRLLENPDGGSGFTQVGADIAQGAEVYDHVVPLYARLNAQYILQSCNAGGCTDSSAIAVSGNLVAAIGYTKARTRGAADSFGFAVSLSGDGNTLAVGALFEDSNATDVGGNQFDNSAPASGAVYVFTRSGGLIGSNWTQTAYLKASNTDALDLF</sequence>
<organism evidence="1">
    <name type="scientific">hydrothermal vent metagenome</name>
    <dbReference type="NCBI Taxonomy" id="652676"/>
    <lineage>
        <taxon>unclassified sequences</taxon>
        <taxon>metagenomes</taxon>
        <taxon>ecological metagenomes</taxon>
    </lineage>
</organism>
<protein>
    <submittedName>
        <fullName evidence="1">Uncharacterized protein</fullName>
    </submittedName>
</protein>
<dbReference type="EMBL" id="UOFR01000040">
    <property type="protein sequence ID" value="VAW96796.1"/>
    <property type="molecule type" value="Genomic_DNA"/>
</dbReference>
<proteinExistence type="predicted"/>
<feature type="non-terminal residue" evidence="1">
    <location>
        <position position="214"/>
    </location>
</feature>
<accession>A0A3B1AVH3</accession>
<dbReference type="PROSITE" id="PS51257">
    <property type="entry name" value="PROKAR_LIPOPROTEIN"/>
    <property type="match status" value="1"/>
</dbReference>
<evidence type="ECO:0000313" key="1">
    <source>
        <dbReference type="EMBL" id="VAW96796.1"/>
    </source>
</evidence>
<reference evidence="1" key="1">
    <citation type="submission" date="2018-06" db="EMBL/GenBank/DDBJ databases">
        <authorList>
            <person name="Zhirakovskaya E."/>
        </authorList>
    </citation>
    <scope>NUCLEOTIDE SEQUENCE</scope>
</reference>
<dbReference type="AlphaFoldDB" id="A0A3B1AVH3"/>
<gene>
    <name evidence="1" type="ORF">MNBD_GAMMA21-1170</name>
</gene>
<name>A0A3B1AVH3_9ZZZZ</name>